<comment type="caution">
    <text evidence="4">The sequence shown here is derived from an EMBL/GenBank/DDBJ whole genome shotgun (WGS) entry which is preliminary data.</text>
</comment>
<organism evidence="4 5">
    <name type="scientific">Cirrhinus mrigala</name>
    <name type="common">Mrigala</name>
    <dbReference type="NCBI Taxonomy" id="683832"/>
    <lineage>
        <taxon>Eukaryota</taxon>
        <taxon>Metazoa</taxon>
        <taxon>Chordata</taxon>
        <taxon>Craniata</taxon>
        <taxon>Vertebrata</taxon>
        <taxon>Euteleostomi</taxon>
        <taxon>Actinopterygii</taxon>
        <taxon>Neopterygii</taxon>
        <taxon>Teleostei</taxon>
        <taxon>Ostariophysi</taxon>
        <taxon>Cypriniformes</taxon>
        <taxon>Cyprinidae</taxon>
        <taxon>Labeoninae</taxon>
        <taxon>Labeonini</taxon>
        <taxon>Cirrhinus</taxon>
    </lineage>
</organism>
<protein>
    <recommendedName>
        <fullName evidence="3">SH3 domain-containing protein</fullName>
    </recommendedName>
</protein>
<feature type="non-terminal residue" evidence="4">
    <location>
        <position position="51"/>
    </location>
</feature>
<dbReference type="InterPro" id="IPR036028">
    <property type="entry name" value="SH3-like_dom_sf"/>
</dbReference>
<dbReference type="EMBL" id="JAMKFB020000308">
    <property type="protein sequence ID" value="KAL0150062.1"/>
    <property type="molecule type" value="Genomic_DNA"/>
</dbReference>
<keyword evidence="1 2" id="KW-0728">SH3 domain</keyword>
<feature type="non-terminal residue" evidence="4">
    <location>
        <position position="1"/>
    </location>
</feature>
<feature type="domain" description="SH3" evidence="3">
    <location>
        <begin position="1"/>
        <end position="51"/>
    </location>
</feature>
<gene>
    <name evidence="4" type="ORF">M9458_054721</name>
</gene>
<reference evidence="4 5" key="1">
    <citation type="submission" date="2024-05" db="EMBL/GenBank/DDBJ databases">
        <title>Genome sequencing and assembly of Indian major carp, Cirrhinus mrigala (Hamilton, 1822).</title>
        <authorList>
            <person name="Mohindra V."/>
            <person name="Chowdhury L.M."/>
            <person name="Lal K."/>
            <person name="Jena J.K."/>
        </authorList>
    </citation>
    <scope>NUCLEOTIDE SEQUENCE [LARGE SCALE GENOMIC DNA]</scope>
    <source>
        <strain evidence="4">CM1030</strain>
        <tissue evidence="4">Blood</tissue>
    </source>
</reference>
<sequence>ALFDYDKTADGGFLFGDILQVFDCSDEEWWQAGKLTPHGELEETGYIPSKR</sequence>
<evidence type="ECO:0000256" key="2">
    <source>
        <dbReference type="PROSITE-ProRule" id="PRU00192"/>
    </source>
</evidence>
<dbReference type="Pfam" id="PF00018">
    <property type="entry name" value="SH3_1"/>
    <property type="match status" value="1"/>
</dbReference>
<dbReference type="Proteomes" id="UP001529510">
    <property type="component" value="Unassembled WGS sequence"/>
</dbReference>
<evidence type="ECO:0000259" key="3">
    <source>
        <dbReference type="PROSITE" id="PS50002"/>
    </source>
</evidence>
<evidence type="ECO:0000313" key="4">
    <source>
        <dbReference type="EMBL" id="KAL0150062.1"/>
    </source>
</evidence>
<dbReference type="Gene3D" id="2.30.30.40">
    <property type="entry name" value="SH3 Domains"/>
    <property type="match status" value="1"/>
</dbReference>
<proteinExistence type="predicted"/>
<accession>A0ABD0MJ20</accession>
<keyword evidence="5" id="KW-1185">Reference proteome</keyword>
<dbReference type="SUPFAM" id="SSF50044">
    <property type="entry name" value="SH3-domain"/>
    <property type="match status" value="1"/>
</dbReference>
<evidence type="ECO:0000313" key="5">
    <source>
        <dbReference type="Proteomes" id="UP001529510"/>
    </source>
</evidence>
<name>A0ABD0MJ20_CIRMR</name>
<evidence type="ECO:0000256" key="1">
    <source>
        <dbReference type="ARBA" id="ARBA00022443"/>
    </source>
</evidence>
<dbReference type="AlphaFoldDB" id="A0ABD0MJ20"/>
<dbReference type="InterPro" id="IPR001452">
    <property type="entry name" value="SH3_domain"/>
</dbReference>
<dbReference type="PROSITE" id="PS50002">
    <property type="entry name" value="SH3"/>
    <property type="match status" value="1"/>
</dbReference>